<evidence type="ECO:0000313" key="4">
    <source>
        <dbReference type="Proteomes" id="UP000036000"/>
    </source>
</evidence>
<reference evidence="3 4" key="1">
    <citation type="submission" date="2015-07" db="EMBL/GenBank/DDBJ databases">
        <title>Lactobacillus korensis/26-25/ whole genome sequencing.</title>
        <authorList>
            <person name="Kim M.K."/>
            <person name="Im W.-T."/>
            <person name="Srinivasan S."/>
            <person name="Lee J.-J."/>
        </authorList>
    </citation>
    <scope>NUCLEOTIDE SEQUENCE [LARGE SCALE GENOMIC DNA]</scope>
    <source>
        <strain evidence="3 4">26-25</strain>
    </source>
</reference>
<dbReference type="Gene3D" id="3.40.1620.10">
    <property type="entry name" value="YefM-like domain"/>
    <property type="match status" value="1"/>
</dbReference>
<evidence type="ECO:0000256" key="1">
    <source>
        <dbReference type="ARBA" id="ARBA00009981"/>
    </source>
</evidence>
<dbReference type="EMBL" id="CP012033">
    <property type="protein sequence ID" value="AKP64433.1"/>
    <property type="molecule type" value="Genomic_DNA"/>
</dbReference>
<comment type="similarity">
    <text evidence="1 2">Belongs to the phD/YefM antitoxin family.</text>
</comment>
<dbReference type="SUPFAM" id="SSF143120">
    <property type="entry name" value="YefM-like"/>
    <property type="match status" value="1"/>
</dbReference>
<dbReference type="KEGG" id="lko:ABN16_05085"/>
<evidence type="ECO:0000256" key="2">
    <source>
        <dbReference type="RuleBase" id="RU362080"/>
    </source>
</evidence>
<dbReference type="Proteomes" id="UP000036000">
    <property type="component" value="Chromosome"/>
</dbReference>
<protein>
    <recommendedName>
        <fullName evidence="2">Antitoxin</fullName>
    </recommendedName>
</protein>
<gene>
    <name evidence="3" type="ORF">ABN16_05085</name>
</gene>
<name>A0AAC8UV30_9LACO</name>
<comment type="function">
    <text evidence="2">Antitoxin component of a type II toxin-antitoxin (TA) system.</text>
</comment>
<dbReference type="NCBIfam" id="TIGR01552">
    <property type="entry name" value="phd_fam"/>
    <property type="match status" value="1"/>
</dbReference>
<proteinExistence type="inferred from homology"/>
<evidence type="ECO:0000313" key="3">
    <source>
        <dbReference type="EMBL" id="AKP64433.1"/>
    </source>
</evidence>
<dbReference type="InterPro" id="IPR036165">
    <property type="entry name" value="YefM-like_sf"/>
</dbReference>
<keyword evidence="4" id="KW-1185">Reference proteome</keyword>
<accession>A0AAC8UV30</accession>
<dbReference type="AlphaFoldDB" id="A0AAC8UV30"/>
<organism evidence="3 4">
    <name type="scientific">Levilactobacillus koreensis</name>
    <dbReference type="NCBI Taxonomy" id="637971"/>
    <lineage>
        <taxon>Bacteria</taxon>
        <taxon>Bacillati</taxon>
        <taxon>Bacillota</taxon>
        <taxon>Bacilli</taxon>
        <taxon>Lactobacillales</taxon>
        <taxon>Lactobacillaceae</taxon>
        <taxon>Levilactobacillus</taxon>
    </lineage>
</organism>
<dbReference type="RefSeq" id="WP_048733483.1">
    <property type="nucleotide sequence ID" value="NZ_CP012033.1"/>
</dbReference>
<dbReference type="InterPro" id="IPR006442">
    <property type="entry name" value="Antitoxin_Phd/YefM"/>
</dbReference>
<dbReference type="Pfam" id="PF02604">
    <property type="entry name" value="PhdYeFM_antitox"/>
    <property type="match status" value="1"/>
</dbReference>
<sequence>MRAISSATFRQNLKSYLKTIHKDGEPLTVTTKDGKNNVVVLSVTEYDSLVATAEISANTYLMNKIRRGEKQFSRGEFKEHELN</sequence>